<evidence type="ECO:0000313" key="3">
    <source>
        <dbReference type="Proteomes" id="UP000241118"/>
    </source>
</evidence>
<gene>
    <name evidence="2" type="ORF">B0I31_103622</name>
</gene>
<dbReference type="AlphaFoldDB" id="A0A2P8IEI1"/>
<dbReference type="PRINTS" id="PR00420">
    <property type="entry name" value="RNGMNOXGNASE"/>
</dbReference>
<dbReference type="SUPFAM" id="SSF51905">
    <property type="entry name" value="FAD/NAD(P)-binding domain"/>
    <property type="match status" value="1"/>
</dbReference>
<dbReference type="InterPro" id="IPR041654">
    <property type="entry name" value="StyA_sbd"/>
</dbReference>
<dbReference type="OrthoDB" id="3414915at2"/>
<name>A0A2P8IEI1_SACCR</name>
<dbReference type="RefSeq" id="WP_146173811.1">
    <property type="nucleotide sequence ID" value="NZ_PYAX01000003.1"/>
</dbReference>
<evidence type="ECO:0000259" key="1">
    <source>
        <dbReference type="Pfam" id="PF17885"/>
    </source>
</evidence>
<dbReference type="InterPro" id="IPR036188">
    <property type="entry name" value="FAD/NAD-bd_sf"/>
</dbReference>
<feature type="domain" description="Styrene monooxygenase StyA putative substrate binding" evidence="1">
    <location>
        <begin position="145"/>
        <end position="253"/>
    </location>
</feature>
<comment type="caution">
    <text evidence="2">The sequence shown here is derived from an EMBL/GenBank/DDBJ whole genome shotgun (WGS) entry which is preliminary data.</text>
</comment>
<evidence type="ECO:0000313" key="2">
    <source>
        <dbReference type="EMBL" id="PSL56862.1"/>
    </source>
</evidence>
<organism evidence="2 3">
    <name type="scientific">Saccharothrix carnea</name>
    <dbReference type="NCBI Taxonomy" id="1280637"/>
    <lineage>
        <taxon>Bacteria</taxon>
        <taxon>Bacillati</taxon>
        <taxon>Actinomycetota</taxon>
        <taxon>Actinomycetes</taxon>
        <taxon>Pseudonocardiales</taxon>
        <taxon>Pseudonocardiaceae</taxon>
        <taxon>Saccharothrix</taxon>
    </lineage>
</organism>
<keyword evidence="3" id="KW-1185">Reference proteome</keyword>
<dbReference type="Gene3D" id="3.50.50.60">
    <property type="entry name" value="FAD/NAD(P)-binding domain"/>
    <property type="match status" value="3"/>
</dbReference>
<accession>A0A2P8IEI1</accession>
<proteinExistence type="predicted"/>
<dbReference type="EMBL" id="PYAX01000003">
    <property type="protein sequence ID" value="PSL56862.1"/>
    <property type="molecule type" value="Genomic_DNA"/>
</dbReference>
<protein>
    <submittedName>
        <fullName evidence="2">2-polyprenyl-6-methoxyphenol hydroxylase-like FAD-dependent oxidoreductase</fullName>
    </submittedName>
</protein>
<sequence length="444" mass="48906">MATIAVIGAGQAGLVLSAALLRAGWRVTLYSDRTAEDHLGDRGRPTACLFGDQVEYEAELGLDFWPEASRMRRIHLDLFTDDRSLAFSVDAPLRKPALAVDQRLKFSAGLREVERRGAVVKIGAVDVDDLDRLAASHDLVVVTAGHKSLTGLFERDPARSVHSEPQRSLFMVNIQGYDMAARPEHREGVFSFLPGTLEVFWIPFFDKDVGESRSVVVEVTPGGRADRFRDVTSADEGLDVLKEIVDEVFPHESAFLRPARPTSPVTWIKGQIVPVVRKPVAVLPSGRHVLGLGDAVVLNDPLAGQGANNATRMARFFAEELAAHGGPFTASWLTGRFDEWWERGCYTSDFSNGLLAPLTDEQKTVMLAASRREDIGEQLWEGFNDPSSLFPWFFDAAATREFLARRNVGRLDVLRYKLGVGANLLAQKASRLFRRPPVGGTATP</sequence>
<dbReference type="Pfam" id="PF17885">
    <property type="entry name" value="Smoa_sbd"/>
    <property type="match status" value="1"/>
</dbReference>
<reference evidence="2 3" key="1">
    <citation type="submission" date="2018-03" db="EMBL/GenBank/DDBJ databases">
        <title>Genomic Encyclopedia of Type Strains, Phase III (KMG-III): the genomes of soil and plant-associated and newly described type strains.</title>
        <authorList>
            <person name="Whitman W."/>
        </authorList>
    </citation>
    <scope>NUCLEOTIDE SEQUENCE [LARGE SCALE GENOMIC DNA]</scope>
    <source>
        <strain evidence="2 3">CGMCC 4.7097</strain>
    </source>
</reference>
<dbReference type="Proteomes" id="UP000241118">
    <property type="component" value="Unassembled WGS sequence"/>
</dbReference>